<evidence type="ECO:0000313" key="4">
    <source>
        <dbReference type="Proteomes" id="UP000612055"/>
    </source>
</evidence>
<dbReference type="FunFam" id="1.10.238.10:FF:000003">
    <property type="entry name" value="Calmodulin A"/>
    <property type="match status" value="1"/>
</dbReference>
<dbReference type="PANTHER" id="PTHR23048">
    <property type="entry name" value="MYOSIN LIGHT CHAIN 1, 3"/>
    <property type="match status" value="1"/>
</dbReference>
<evidence type="ECO:0000256" key="1">
    <source>
        <dbReference type="ARBA" id="ARBA00022737"/>
    </source>
</evidence>
<dbReference type="InterPro" id="IPR011992">
    <property type="entry name" value="EF-hand-dom_pair"/>
</dbReference>
<protein>
    <recommendedName>
        <fullName evidence="2">EF-hand domain-containing protein</fullName>
    </recommendedName>
</protein>
<dbReference type="Gene3D" id="1.10.238.10">
    <property type="entry name" value="EF-hand"/>
    <property type="match status" value="1"/>
</dbReference>
<organism evidence="3 4">
    <name type="scientific">Edaphochlamys debaryana</name>
    <dbReference type="NCBI Taxonomy" id="47281"/>
    <lineage>
        <taxon>Eukaryota</taxon>
        <taxon>Viridiplantae</taxon>
        <taxon>Chlorophyta</taxon>
        <taxon>core chlorophytes</taxon>
        <taxon>Chlorophyceae</taxon>
        <taxon>CS clade</taxon>
        <taxon>Chlamydomonadales</taxon>
        <taxon>Chlamydomonadales incertae sedis</taxon>
        <taxon>Edaphochlamys</taxon>
    </lineage>
</organism>
<dbReference type="EMBL" id="JAEHOE010000053">
    <property type="protein sequence ID" value="KAG2491440.1"/>
    <property type="molecule type" value="Genomic_DNA"/>
</dbReference>
<dbReference type="SMART" id="SM00054">
    <property type="entry name" value="EFh"/>
    <property type="match status" value="2"/>
</dbReference>
<dbReference type="GO" id="GO:0016460">
    <property type="term" value="C:myosin II complex"/>
    <property type="evidence" value="ECO:0007669"/>
    <property type="project" value="TreeGrafter"/>
</dbReference>
<evidence type="ECO:0000313" key="3">
    <source>
        <dbReference type="EMBL" id="KAG2491440.1"/>
    </source>
</evidence>
<dbReference type="Proteomes" id="UP000612055">
    <property type="component" value="Unassembled WGS sequence"/>
</dbReference>
<feature type="domain" description="EF-hand" evidence="2">
    <location>
        <begin position="9"/>
        <end position="44"/>
    </location>
</feature>
<dbReference type="InterPro" id="IPR002048">
    <property type="entry name" value="EF_hand_dom"/>
</dbReference>
<reference evidence="3" key="1">
    <citation type="journal article" date="2020" name="bioRxiv">
        <title>Comparative genomics of Chlamydomonas.</title>
        <authorList>
            <person name="Craig R.J."/>
            <person name="Hasan A.R."/>
            <person name="Ness R.W."/>
            <person name="Keightley P.D."/>
        </authorList>
    </citation>
    <scope>NUCLEOTIDE SEQUENCE</scope>
    <source>
        <strain evidence="3">CCAP 11/70</strain>
    </source>
</reference>
<dbReference type="PROSITE" id="PS50222">
    <property type="entry name" value="EF_HAND_2"/>
    <property type="match status" value="1"/>
</dbReference>
<dbReference type="PANTHER" id="PTHR23048:SF0">
    <property type="entry name" value="CALMODULIN LIKE 3"/>
    <property type="match status" value="1"/>
</dbReference>
<keyword evidence="1" id="KW-0677">Repeat</keyword>
<dbReference type="GO" id="GO:0005509">
    <property type="term" value="F:calcium ion binding"/>
    <property type="evidence" value="ECO:0007669"/>
    <property type="project" value="InterPro"/>
</dbReference>
<dbReference type="OrthoDB" id="26525at2759"/>
<sequence>MSRDIREYDNEQDLKAAWKVFDKAGAGFITTAELKHVLTSVGEKLSPEEISEMIAEADPQTSGKVQYDAFIKMMLAR</sequence>
<gene>
    <name evidence="3" type="ORF">HYH03_010226</name>
</gene>
<evidence type="ECO:0000259" key="2">
    <source>
        <dbReference type="PROSITE" id="PS50222"/>
    </source>
</evidence>
<proteinExistence type="predicted"/>
<accession>A0A836BWF7</accession>
<name>A0A836BWF7_9CHLO</name>
<dbReference type="SUPFAM" id="SSF47473">
    <property type="entry name" value="EF-hand"/>
    <property type="match status" value="1"/>
</dbReference>
<keyword evidence="4" id="KW-1185">Reference proteome</keyword>
<dbReference type="Pfam" id="PF13499">
    <property type="entry name" value="EF-hand_7"/>
    <property type="match status" value="1"/>
</dbReference>
<dbReference type="InterPro" id="IPR050230">
    <property type="entry name" value="CALM/Myosin/TropC-like"/>
</dbReference>
<comment type="caution">
    <text evidence="3">The sequence shown here is derived from an EMBL/GenBank/DDBJ whole genome shotgun (WGS) entry which is preliminary data.</text>
</comment>
<dbReference type="CDD" id="cd00051">
    <property type="entry name" value="EFh"/>
    <property type="match status" value="1"/>
</dbReference>
<dbReference type="AlphaFoldDB" id="A0A836BWF7"/>